<organism evidence="7">
    <name type="scientific">Picea sitchensis</name>
    <name type="common">Sitka spruce</name>
    <name type="synonym">Pinus sitchensis</name>
    <dbReference type="NCBI Taxonomy" id="3332"/>
    <lineage>
        <taxon>Eukaryota</taxon>
        <taxon>Viridiplantae</taxon>
        <taxon>Streptophyta</taxon>
        <taxon>Embryophyta</taxon>
        <taxon>Tracheophyta</taxon>
        <taxon>Spermatophyta</taxon>
        <taxon>Pinopsida</taxon>
        <taxon>Pinidae</taxon>
        <taxon>Conifers I</taxon>
        <taxon>Pinales</taxon>
        <taxon>Pinaceae</taxon>
        <taxon>Picea</taxon>
    </lineage>
</organism>
<dbReference type="Gene3D" id="2.60.40.760">
    <property type="entry name" value="Expansin, cellulose-binding-like domain"/>
    <property type="match status" value="1"/>
</dbReference>
<dbReference type="Pfam" id="PF01357">
    <property type="entry name" value="Expansin_C"/>
    <property type="match status" value="1"/>
</dbReference>
<dbReference type="GO" id="GO:0005576">
    <property type="term" value="C:extracellular region"/>
    <property type="evidence" value="ECO:0007669"/>
    <property type="project" value="UniProtKB-SubCell"/>
</dbReference>
<name>D5A9L6_PICSI</name>
<evidence type="ECO:0000256" key="1">
    <source>
        <dbReference type="ARBA" id="ARBA00004613"/>
    </source>
</evidence>
<dbReference type="PANTHER" id="PTHR31692">
    <property type="entry name" value="EXPANSIN-B3"/>
    <property type="match status" value="1"/>
</dbReference>
<dbReference type="GO" id="GO:0006949">
    <property type="term" value="P:syncytium formation"/>
    <property type="evidence" value="ECO:0007669"/>
    <property type="project" value="TreeGrafter"/>
</dbReference>
<evidence type="ECO:0000313" key="7">
    <source>
        <dbReference type="EMBL" id="ADE76235.1"/>
    </source>
</evidence>
<reference evidence="7" key="1">
    <citation type="submission" date="2010-04" db="EMBL/GenBank/DDBJ databases">
        <authorList>
            <person name="Reid K.E."/>
            <person name="Liao N."/>
            <person name="Chan S."/>
            <person name="Docking R."/>
            <person name="Taylor G."/>
            <person name="Moore R."/>
            <person name="Mayo M."/>
            <person name="Munro S."/>
            <person name="King J."/>
            <person name="Yanchuk A."/>
            <person name="Holt R."/>
            <person name="Jones S."/>
            <person name="Marra M."/>
            <person name="Ritland C.E."/>
            <person name="Ritland K."/>
            <person name="Bohlmann J."/>
        </authorList>
    </citation>
    <scope>NUCLEOTIDE SEQUENCE</scope>
    <source>
        <tissue evidence="7">Bud</tissue>
    </source>
</reference>
<dbReference type="SUPFAM" id="SSF49590">
    <property type="entry name" value="PHL pollen allergen"/>
    <property type="match status" value="1"/>
</dbReference>
<dbReference type="SMART" id="SM00837">
    <property type="entry name" value="DPBB_1"/>
    <property type="match status" value="1"/>
</dbReference>
<dbReference type="InterPro" id="IPR007118">
    <property type="entry name" value="Expan_Lol_pI"/>
</dbReference>
<feature type="domain" description="Expansin-like CBD" evidence="6">
    <location>
        <begin position="194"/>
        <end position="276"/>
    </location>
</feature>
<dbReference type="InterPro" id="IPR036749">
    <property type="entry name" value="Expansin_CBD_sf"/>
</dbReference>
<dbReference type="PROSITE" id="PS50843">
    <property type="entry name" value="EXPANSIN_CBD"/>
    <property type="match status" value="1"/>
</dbReference>
<keyword evidence="4" id="KW-0812">Transmembrane</keyword>
<feature type="transmembrane region" description="Helical" evidence="4">
    <location>
        <begin position="12"/>
        <end position="31"/>
    </location>
</feature>
<dbReference type="InterPro" id="IPR005795">
    <property type="entry name" value="LolPI"/>
</dbReference>
<evidence type="ECO:0000259" key="6">
    <source>
        <dbReference type="PROSITE" id="PS50843"/>
    </source>
</evidence>
<dbReference type="Gene3D" id="2.40.40.10">
    <property type="entry name" value="RlpA-like domain"/>
    <property type="match status" value="1"/>
</dbReference>
<keyword evidence="2" id="KW-0964">Secreted</keyword>
<sequence>MMRTVSLQWPLLVSNVCVDVLATCFVLLLLFSCKEAAVALDHTELRGNAMEWRSAIATWYGSPDGDGSDGGACGYGTLVDQKPLRATVGAVSPVLFHGGEGCGACYKVKCMEKGLCSQKPVTVVITDVCGGGYSAFGGGTHFDLSGAAFGRMATHGKTPALLNSGELPVLYRRTFCKYPGKNISFHVTEGSTVYWFSILIEYEDGDGDVGAVHLKQVDSNAWMKMRHIWGVNWFLPGGAPLKAPFSVRVTTLTSKRTLSAMNVIPEHWYPNATYSARVKFD</sequence>
<dbReference type="EMBL" id="BT122888">
    <property type="protein sequence ID" value="ADE76235.1"/>
    <property type="molecule type" value="mRNA"/>
</dbReference>
<proteinExistence type="evidence at transcript level"/>
<evidence type="ECO:0000259" key="5">
    <source>
        <dbReference type="PROSITE" id="PS50842"/>
    </source>
</evidence>
<dbReference type="InterPro" id="IPR036908">
    <property type="entry name" value="RlpA-like_sf"/>
</dbReference>
<dbReference type="InterPro" id="IPR009009">
    <property type="entry name" value="RlpA-like_DPBB"/>
</dbReference>
<keyword evidence="4" id="KW-1133">Transmembrane helix</keyword>
<dbReference type="CDD" id="cd22275">
    <property type="entry name" value="DPBB_EXPB_N"/>
    <property type="match status" value="1"/>
</dbReference>
<keyword evidence="4" id="KW-0472">Membrane</keyword>
<feature type="domain" description="Expansin-like EG45" evidence="5">
    <location>
        <begin position="70"/>
        <end position="181"/>
    </location>
</feature>
<comment type="subcellular location">
    <subcellularLocation>
        <location evidence="1">Secreted</location>
    </subcellularLocation>
</comment>
<dbReference type="PROSITE" id="PS51257">
    <property type="entry name" value="PROKAR_LIPOPROTEIN"/>
    <property type="match status" value="1"/>
</dbReference>
<evidence type="ECO:0000256" key="2">
    <source>
        <dbReference type="ARBA" id="ARBA00022525"/>
    </source>
</evidence>
<dbReference type="AlphaFoldDB" id="D5A9L6"/>
<comment type="similarity">
    <text evidence="3">Belongs to the expansin family.</text>
</comment>
<accession>D5A9L6</accession>
<dbReference type="PRINTS" id="PR01225">
    <property type="entry name" value="EXPANSNFAMLY"/>
</dbReference>
<evidence type="ECO:0000256" key="4">
    <source>
        <dbReference type="SAM" id="Phobius"/>
    </source>
</evidence>
<dbReference type="InterPro" id="IPR007117">
    <property type="entry name" value="Expansin_CBD"/>
</dbReference>
<dbReference type="PRINTS" id="PR00829">
    <property type="entry name" value="LOLP1ALLERGN"/>
</dbReference>
<protein>
    <submittedName>
        <fullName evidence="7">Uncharacterized protein</fullName>
    </submittedName>
</protein>
<dbReference type="Pfam" id="PF03330">
    <property type="entry name" value="DPBB_1"/>
    <property type="match status" value="1"/>
</dbReference>
<dbReference type="SUPFAM" id="SSF50685">
    <property type="entry name" value="Barwin-like endoglucanases"/>
    <property type="match status" value="1"/>
</dbReference>
<evidence type="ECO:0000256" key="3">
    <source>
        <dbReference type="RuleBase" id="RU003460"/>
    </source>
</evidence>
<dbReference type="GO" id="GO:0009506">
    <property type="term" value="C:plasmodesma"/>
    <property type="evidence" value="ECO:0007669"/>
    <property type="project" value="TreeGrafter"/>
</dbReference>
<dbReference type="PANTHER" id="PTHR31692:SF5">
    <property type="entry name" value="EXPANSIN-B3"/>
    <property type="match status" value="1"/>
</dbReference>
<dbReference type="InterPro" id="IPR007112">
    <property type="entry name" value="Expansin/allergen_DPBB_dom"/>
</dbReference>
<dbReference type="PROSITE" id="PS50842">
    <property type="entry name" value="EXPANSIN_EG45"/>
    <property type="match status" value="1"/>
</dbReference>